<sequence length="103" mass="11292">MARQLLQAAINDAPIGIMLIDTPPSLLLAFGFVPTGHNKGVKMEVEEDKSSAQQIPERYQDLAEVFNEVEADKLPPQTKHNLKIELEAGSKPSQGPLYLKGPK</sequence>
<feature type="region of interest" description="Disordered" evidence="1">
    <location>
        <begin position="84"/>
        <end position="103"/>
    </location>
</feature>
<dbReference type="EMBL" id="HG529746">
    <property type="protein sequence ID" value="CDI57075.1"/>
    <property type="molecule type" value="Genomic_DNA"/>
</dbReference>
<name>A0A077R3K5_9BASI</name>
<reference evidence="2" key="1">
    <citation type="journal article" date="2014" name="Genome Biol. Evol.">
        <title>Gene Loss Rather Than Gene Gain Is Associated with a Host Jump from Monocots to Dicots in the Smut Fungus Melanopsichium pennsylvanicum.</title>
        <authorList>
            <person name="Sharma R."/>
            <person name="Mishra B."/>
            <person name="Runge F."/>
            <person name="Thines M."/>
        </authorList>
    </citation>
    <scope>NUCLEOTIDE SEQUENCE</scope>
    <source>
        <strain evidence="2">4</strain>
    </source>
</reference>
<protein>
    <submittedName>
        <fullName evidence="2">Uncharacterized protein</fullName>
    </submittedName>
</protein>
<proteinExistence type="predicted"/>
<dbReference type="AlphaFoldDB" id="A0A077R3K5"/>
<accession>A0A077R3K5</accession>
<evidence type="ECO:0000256" key="1">
    <source>
        <dbReference type="SAM" id="MobiDB-lite"/>
    </source>
</evidence>
<evidence type="ECO:0000313" key="2">
    <source>
        <dbReference type="EMBL" id="CDI57075.1"/>
    </source>
</evidence>
<organism evidence="2">
    <name type="scientific">Melanopsichium pennsylvanicum 4</name>
    <dbReference type="NCBI Taxonomy" id="1398559"/>
    <lineage>
        <taxon>Eukaryota</taxon>
        <taxon>Fungi</taxon>
        <taxon>Dikarya</taxon>
        <taxon>Basidiomycota</taxon>
        <taxon>Ustilaginomycotina</taxon>
        <taxon>Ustilaginomycetes</taxon>
        <taxon>Ustilaginales</taxon>
        <taxon>Ustilaginaceae</taxon>
        <taxon>Melanopsichium</taxon>
    </lineage>
</organism>